<sequence length="315" mass="37204">MFNGEHWIFQQDSAPAHKAKSTQQWLETNVPDFIKANEWPSGSPDLNPLDYSLWAFLEEKVCYERYHNLDKLKSALVRAMKEIPLEKNDNLKFIMLRIQQQKQREKKPSKDSALNEYRKPSVIKSYSRFVTIQFPDWAISRTSHQIVTKDLYMIRTSSKFVPRILTEEQKEVIMEVSQNTIELTLIDPERSQKSLPRMRHGQWILAQKGKVSKIKSQDIACYIFDIECLVHHEYIPFRRAINQMAYLEISKRLREAVRLKRPERWPNNDWILHVDNAQPHTANIVLYFLAEHSTTQLPHPAYFSDPPMIFPSILN</sequence>
<name>A0ABY6LKF1_9ARAC</name>
<dbReference type="InterPro" id="IPR052709">
    <property type="entry name" value="Transposase-MT_Hybrid"/>
</dbReference>
<dbReference type="Gene3D" id="3.30.420.10">
    <property type="entry name" value="Ribonuclease H-like superfamily/Ribonuclease H"/>
    <property type="match status" value="2"/>
</dbReference>
<gene>
    <name evidence="1" type="ORF">LAZ67_20001733</name>
</gene>
<reference evidence="1 2" key="1">
    <citation type="submission" date="2022-01" db="EMBL/GenBank/DDBJ databases">
        <title>A chromosomal length assembly of Cordylochernes scorpioides.</title>
        <authorList>
            <person name="Zeh D."/>
            <person name="Zeh J."/>
        </authorList>
    </citation>
    <scope>NUCLEOTIDE SEQUENCE [LARGE SCALE GENOMIC DNA]</scope>
    <source>
        <strain evidence="1">IN4F17</strain>
        <tissue evidence="1">Whole Body</tissue>
    </source>
</reference>
<protein>
    <recommendedName>
        <fullName evidence="3">Transposase</fullName>
    </recommendedName>
</protein>
<proteinExistence type="predicted"/>
<dbReference type="Proteomes" id="UP001235939">
    <property type="component" value="Chromosome 20"/>
</dbReference>
<evidence type="ECO:0000313" key="1">
    <source>
        <dbReference type="EMBL" id="UYV81621.1"/>
    </source>
</evidence>
<organism evidence="1 2">
    <name type="scientific">Cordylochernes scorpioides</name>
    <dbReference type="NCBI Taxonomy" id="51811"/>
    <lineage>
        <taxon>Eukaryota</taxon>
        <taxon>Metazoa</taxon>
        <taxon>Ecdysozoa</taxon>
        <taxon>Arthropoda</taxon>
        <taxon>Chelicerata</taxon>
        <taxon>Arachnida</taxon>
        <taxon>Pseudoscorpiones</taxon>
        <taxon>Cheliferoidea</taxon>
        <taxon>Chernetidae</taxon>
        <taxon>Cordylochernes</taxon>
    </lineage>
</organism>
<keyword evidence="2" id="KW-1185">Reference proteome</keyword>
<accession>A0ABY6LKF1</accession>
<evidence type="ECO:0008006" key="3">
    <source>
        <dbReference type="Google" id="ProtNLM"/>
    </source>
</evidence>
<dbReference type="PANTHER" id="PTHR46060:SF1">
    <property type="entry name" value="MARINER MOS1 TRANSPOSASE-LIKE PROTEIN"/>
    <property type="match status" value="1"/>
</dbReference>
<dbReference type="EMBL" id="CP092882">
    <property type="protein sequence ID" value="UYV81621.1"/>
    <property type="molecule type" value="Genomic_DNA"/>
</dbReference>
<dbReference type="InterPro" id="IPR036397">
    <property type="entry name" value="RNaseH_sf"/>
</dbReference>
<evidence type="ECO:0000313" key="2">
    <source>
        <dbReference type="Proteomes" id="UP001235939"/>
    </source>
</evidence>
<dbReference type="PANTHER" id="PTHR46060">
    <property type="entry name" value="MARINER MOS1 TRANSPOSASE-LIKE PROTEIN"/>
    <property type="match status" value="1"/>
</dbReference>